<feature type="compositionally biased region" description="Polar residues" evidence="1">
    <location>
        <begin position="1"/>
        <end position="10"/>
    </location>
</feature>
<gene>
    <name evidence="2" type="ORF">B1B_07723</name>
</gene>
<reference evidence="2" key="2">
    <citation type="journal article" date="2014" name="ISME J.">
        <title>Microbial stratification in low pH oxic and suboxic macroscopic growths along an acid mine drainage.</title>
        <authorList>
            <person name="Mendez-Garcia C."/>
            <person name="Mesa V."/>
            <person name="Sprenger R.R."/>
            <person name="Richter M."/>
            <person name="Diez M.S."/>
            <person name="Solano J."/>
            <person name="Bargiela R."/>
            <person name="Golyshina O.V."/>
            <person name="Manteca A."/>
            <person name="Ramos J.L."/>
            <person name="Gallego J.R."/>
            <person name="Llorente I."/>
            <person name="Martins Dos Santos V.A."/>
            <person name="Jensen O.N."/>
            <person name="Pelaez A.I."/>
            <person name="Sanchez J."/>
            <person name="Ferrer M."/>
        </authorList>
    </citation>
    <scope>NUCLEOTIDE SEQUENCE</scope>
</reference>
<evidence type="ECO:0000256" key="1">
    <source>
        <dbReference type="SAM" id="MobiDB-lite"/>
    </source>
</evidence>
<organism evidence="2">
    <name type="scientific">mine drainage metagenome</name>
    <dbReference type="NCBI Taxonomy" id="410659"/>
    <lineage>
        <taxon>unclassified sequences</taxon>
        <taxon>metagenomes</taxon>
        <taxon>ecological metagenomes</taxon>
    </lineage>
</organism>
<comment type="caution">
    <text evidence="2">The sequence shown here is derived from an EMBL/GenBank/DDBJ whole genome shotgun (WGS) entry which is preliminary data.</text>
</comment>
<evidence type="ECO:0000313" key="2">
    <source>
        <dbReference type="EMBL" id="EQD61163.1"/>
    </source>
</evidence>
<reference evidence="2" key="1">
    <citation type="submission" date="2013-08" db="EMBL/GenBank/DDBJ databases">
        <authorList>
            <person name="Mendez C."/>
            <person name="Richter M."/>
            <person name="Ferrer M."/>
            <person name="Sanchez J."/>
        </authorList>
    </citation>
    <scope>NUCLEOTIDE SEQUENCE</scope>
</reference>
<feature type="non-terminal residue" evidence="2">
    <location>
        <position position="183"/>
    </location>
</feature>
<accession>T1AXV3</accession>
<sequence length="183" mass="20089">RRYASRTLQIGATYEPPPSRRDPFSVDPQEIQGLLAESRVDRVSTLAARAGLGGPIAEEVLARLGLEGTSPAPESAAEVAEGVARSLRELVDEVERGPKGYLYGPGDRPIDVTPFRSRRWTGTEGITEIETATFSEAAHRYFEPRQILPSRAVAAQTEEHRRIAGQREQQVEAIEGLTREAGR</sequence>
<feature type="region of interest" description="Disordered" evidence="1">
    <location>
        <begin position="1"/>
        <end position="26"/>
    </location>
</feature>
<protein>
    <submittedName>
        <fullName evidence="2">Fibronectin-binding protein</fullName>
    </submittedName>
</protein>
<dbReference type="Pfam" id="PF05833">
    <property type="entry name" value="NFACT_N"/>
    <property type="match status" value="1"/>
</dbReference>
<feature type="non-terminal residue" evidence="2">
    <location>
        <position position="1"/>
    </location>
</feature>
<dbReference type="AlphaFoldDB" id="T1AXV3"/>
<proteinExistence type="predicted"/>
<name>T1AXV3_9ZZZZ</name>
<dbReference type="EMBL" id="AUZY01004936">
    <property type="protein sequence ID" value="EQD61163.1"/>
    <property type="molecule type" value="Genomic_DNA"/>
</dbReference>